<organism evidence="1">
    <name type="scientific">Streptomyces sp. gb1(2016)</name>
    <dbReference type="NCBI Taxonomy" id="1828321"/>
    <lineage>
        <taxon>Bacteria</taxon>
        <taxon>Bacillati</taxon>
        <taxon>Actinomycetota</taxon>
        <taxon>Actinomycetes</taxon>
        <taxon>Kitasatosporales</taxon>
        <taxon>Streptomycetaceae</taxon>
        <taxon>Streptomyces</taxon>
    </lineage>
</organism>
<dbReference type="EMBL" id="RDBM01000021">
    <property type="protein sequence ID" value="TXS32799.1"/>
    <property type="molecule type" value="Genomic_DNA"/>
</dbReference>
<accession>A0A652LA00</accession>
<name>A0A652LA00_9ACTN</name>
<gene>
    <name evidence="1" type="ORF">EAO74_05525</name>
</gene>
<dbReference type="AlphaFoldDB" id="A0A652LA00"/>
<comment type="caution">
    <text evidence="1">The sequence shown here is derived from an EMBL/GenBank/DDBJ whole genome shotgun (WGS) entry which is preliminary data.</text>
</comment>
<reference evidence="1" key="1">
    <citation type="submission" date="2018-10" db="EMBL/GenBank/DDBJ databases">
        <authorList>
            <person name="Hariharan J."/>
            <person name="Choudoir M.J."/>
            <person name="Diebold P."/>
            <person name="Panke-Buisse K."/>
            <person name="Campbell A.N."/>
            <person name="Buckley D.H."/>
        </authorList>
    </citation>
    <scope>NUCLEOTIDE SEQUENCE</scope>
    <source>
        <strain evidence="1">Gb1</strain>
    </source>
</reference>
<sequence>MKDFNVVPRVLIAFPGSQFPPGKSIFGAIQVLQEFRDSTRFLCSGFLFALTGKQNDQFTLGFGLFWGVRAGMGGGRGPAGKLAPLRLS</sequence>
<evidence type="ECO:0000313" key="1">
    <source>
        <dbReference type="EMBL" id="TXS32799.1"/>
    </source>
</evidence>
<proteinExistence type="predicted"/>
<protein>
    <submittedName>
        <fullName evidence="1">Uncharacterized protein</fullName>
    </submittedName>
</protein>